<gene>
    <name evidence="2" type="ORF">MSPICULIGERA_LOCUS1626</name>
</gene>
<dbReference type="GO" id="GO:0000387">
    <property type="term" value="P:spliceosomal snRNP assembly"/>
    <property type="evidence" value="ECO:0007669"/>
    <property type="project" value="InterPro"/>
</dbReference>
<feature type="compositionally biased region" description="Basic and acidic residues" evidence="1">
    <location>
        <begin position="139"/>
        <end position="184"/>
    </location>
</feature>
<dbReference type="Gene3D" id="1.20.58.1070">
    <property type="match status" value="1"/>
</dbReference>
<evidence type="ECO:0000313" key="3">
    <source>
        <dbReference type="Proteomes" id="UP001177023"/>
    </source>
</evidence>
<name>A0AA36C7I4_9BILA</name>
<dbReference type="Pfam" id="PF04938">
    <property type="entry name" value="SIP1"/>
    <property type="match status" value="1"/>
</dbReference>
<dbReference type="Proteomes" id="UP001177023">
    <property type="component" value="Unassembled WGS sequence"/>
</dbReference>
<keyword evidence="3" id="KW-1185">Reference proteome</keyword>
<evidence type="ECO:0000256" key="1">
    <source>
        <dbReference type="SAM" id="MobiDB-lite"/>
    </source>
</evidence>
<proteinExistence type="predicted"/>
<dbReference type="AlphaFoldDB" id="A0AA36C7I4"/>
<feature type="region of interest" description="Disordered" evidence="1">
    <location>
        <begin position="98"/>
        <end position="199"/>
    </location>
</feature>
<organism evidence="2 3">
    <name type="scientific">Mesorhabditis spiculigera</name>
    <dbReference type="NCBI Taxonomy" id="96644"/>
    <lineage>
        <taxon>Eukaryota</taxon>
        <taxon>Metazoa</taxon>
        <taxon>Ecdysozoa</taxon>
        <taxon>Nematoda</taxon>
        <taxon>Chromadorea</taxon>
        <taxon>Rhabditida</taxon>
        <taxon>Rhabditina</taxon>
        <taxon>Rhabditomorpha</taxon>
        <taxon>Rhabditoidea</taxon>
        <taxon>Rhabditidae</taxon>
        <taxon>Mesorhabditinae</taxon>
        <taxon>Mesorhabditis</taxon>
    </lineage>
</organism>
<reference evidence="2" key="1">
    <citation type="submission" date="2023-06" db="EMBL/GenBank/DDBJ databases">
        <authorList>
            <person name="Delattre M."/>
        </authorList>
    </citation>
    <scope>NUCLEOTIDE SEQUENCE</scope>
    <source>
        <strain evidence="2">AF72</strain>
    </source>
</reference>
<sequence>MSMREALPMIKGVRLADVDCDKAPQTAEEYLTQTDWNGWEALLFKKPIAEITEEQLAKFPDHKGTPPLPGVVFSWDRVQVENIFQVVVRTLVRMQKKAQKATLPLEERSDEEEEVEEAGQQGPARVEAASPETDEGFTEDLKTDDSKADEADVEGKVETAESKQDEPEEAKSKDNEMEVPESEHVMCASPSGSEEHQPSVPKKVKLDYHSNGSLTQFLSAITKKTSKADEEAAKRYTLCFDEEHQHWCYAVLLVLEHNRLHDVTAALRDFIRFLRLERSYLKYLVADEERRKTLHDKYSLFIVIAAEFFGQSDLADG</sequence>
<feature type="compositionally biased region" description="Acidic residues" evidence="1">
    <location>
        <begin position="108"/>
        <end position="117"/>
    </location>
</feature>
<dbReference type="EMBL" id="CATQJA010000486">
    <property type="protein sequence ID" value="CAJ0560716.1"/>
    <property type="molecule type" value="Genomic_DNA"/>
</dbReference>
<comment type="caution">
    <text evidence="2">The sequence shown here is derived from an EMBL/GenBank/DDBJ whole genome shotgun (WGS) entry which is preliminary data.</text>
</comment>
<feature type="non-terminal residue" evidence="2">
    <location>
        <position position="317"/>
    </location>
</feature>
<protein>
    <submittedName>
        <fullName evidence="2">Uncharacterized protein</fullName>
    </submittedName>
</protein>
<dbReference type="InterPro" id="IPR035426">
    <property type="entry name" value="Gemin2/Brr1"/>
</dbReference>
<accession>A0AA36C7I4</accession>
<evidence type="ECO:0000313" key="2">
    <source>
        <dbReference type="EMBL" id="CAJ0560716.1"/>
    </source>
</evidence>